<dbReference type="STRING" id="1798371.A2W14_01010"/>
<proteinExistence type="inferred from homology"/>
<dbReference type="InterPro" id="IPR009097">
    <property type="entry name" value="Cyclic_Pdiesterase"/>
</dbReference>
<dbReference type="HAMAP" id="MF_01940">
    <property type="entry name" value="RNA_CPDase"/>
    <property type="match status" value="1"/>
</dbReference>
<evidence type="ECO:0000256" key="1">
    <source>
        <dbReference type="ARBA" id="ARBA00022801"/>
    </source>
</evidence>
<dbReference type="Proteomes" id="UP000176665">
    <property type="component" value="Unassembled WGS sequence"/>
</dbReference>
<comment type="function">
    <text evidence="2">Hydrolyzes RNA 2',3'-cyclic phosphodiester to an RNA 2'-phosphomonoester.</text>
</comment>
<dbReference type="InterPro" id="IPR004175">
    <property type="entry name" value="RNA_CPDase"/>
</dbReference>
<dbReference type="PANTHER" id="PTHR35561">
    <property type="entry name" value="RNA 2',3'-CYCLIC PHOSPHODIESTERASE"/>
    <property type="match status" value="1"/>
</dbReference>
<feature type="active site" description="Proton donor" evidence="2">
    <location>
        <position position="46"/>
    </location>
</feature>
<reference evidence="4 5" key="1">
    <citation type="journal article" date="2016" name="Nat. Commun.">
        <title>Thousands of microbial genomes shed light on interconnected biogeochemical processes in an aquifer system.</title>
        <authorList>
            <person name="Anantharaman K."/>
            <person name="Brown C.T."/>
            <person name="Hug L.A."/>
            <person name="Sharon I."/>
            <person name="Castelle C.J."/>
            <person name="Probst A.J."/>
            <person name="Thomas B.C."/>
            <person name="Singh A."/>
            <person name="Wilkins M.J."/>
            <person name="Karaoz U."/>
            <person name="Brodie E.L."/>
            <person name="Williams K.H."/>
            <person name="Hubbard S.S."/>
            <person name="Banfield J.F."/>
        </authorList>
    </citation>
    <scope>NUCLEOTIDE SEQUENCE [LARGE SCALE GENOMIC DNA]</scope>
</reference>
<dbReference type="NCBIfam" id="TIGR02258">
    <property type="entry name" value="2_5_ligase"/>
    <property type="match status" value="1"/>
</dbReference>
<accession>A0A1F5YQW2</accession>
<comment type="caution">
    <text evidence="4">The sequence shown here is derived from an EMBL/GenBank/DDBJ whole genome shotgun (WGS) entry which is preliminary data.</text>
</comment>
<dbReference type="Gene3D" id="3.90.1140.10">
    <property type="entry name" value="Cyclic phosphodiesterase"/>
    <property type="match status" value="1"/>
</dbReference>
<gene>
    <name evidence="4" type="ORF">A2W14_01010</name>
</gene>
<dbReference type="SUPFAM" id="SSF55144">
    <property type="entry name" value="LigT-like"/>
    <property type="match status" value="1"/>
</dbReference>
<feature type="active site" description="Proton acceptor" evidence="2">
    <location>
        <position position="139"/>
    </location>
</feature>
<keyword evidence="1 2" id="KW-0378">Hydrolase</keyword>
<name>A0A1F5YQW2_9BACT</name>
<comment type="similarity">
    <text evidence="2">Belongs to the 2H phosphoesterase superfamily. ThpR family.</text>
</comment>
<dbReference type="GO" id="GO:0016874">
    <property type="term" value="F:ligase activity"/>
    <property type="evidence" value="ECO:0007669"/>
    <property type="project" value="UniProtKB-KW"/>
</dbReference>
<sequence length="199" mass="23331">MKQRLFIAIDLPEEFKEKIDKLNKEIIAGRLLHNYYPKFVPPNNLHLTLLFLGYVEEKLIAPINKAIEKVAADFSTFKLETDKILLAPPKGPYRMLWILFKNSTQYNLLQKNLKKTVLDTFSFHNQKLHLNLPSERLIHVTLARLKHTVNKSEAEKIILPTLDEREMKVVNITLYKSILKSSGAEYEVLFKFQFRINDH</sequence>
<dbReference type="Pfam" id="PF02834">
    <property type="entry name" value="LigT_PEase"/>
    <property type="match status" value="1"/>
</dbReference>
<dbReference type="EC" id="3.1.4.58" evidence="2"/>
<protein>
    <recommendedName>
        <fullName evidence="2">RNA 2',3'-cyclic phosphodiesterase</fullName>
        <shortName evidence="2">RNA 2',3'-CPDase</shortName>
        <ecNumber evidence="2">3.1.4.58</ecNumber>
    </recommendedName>
</protein>
<feature type="domain" description="Phosphoesterase HXTX" evidence="3">
    <location>
        <begin position="9"/>
        <end position="97"/>
    </location>
</feature>
<organism evidence="4 5">
    <name type="scientific">Candidatus Gottesmanbacteria bacterium RBG_16_37_8</name>
    <dbReference type="NCBI Taxonomy" id="1798371"/>
    <lineage>
        <taxon>Bacteria</taxon>
        <taxon>Candidatus Gottesmaniibacteriota</taxon>
    </lineage>
</organism>
<dbReference type="EMBL" id="MFJA01000067">
    <property type="protein sequence ID" value="OGG02292.1"/>
    <property type="molecule type" value="Genomic_DNA"/>
</dbReference>
<evidence type="ECO:0000313" key="5">
    <source>
        <dbReference type="Proteomes" id="UP000176665"/>
    </source>
</evidence>
<dbReference type="AlphaFoldDB" id="A0A1F5YQW2"/>
<evidence type="ECO:0000259" key="3">
    <source>
        <dbReference type="Pfam" id="PF02834"/>
    </source>
</evidence>
<comment type="catalytic activity">
    <reaction evidence="2">
        <text>a 3'-end 2',3'-cyclophospho-ribonucleotide-RNA + H2O = a 3'-end 2'-phospho-ribonucleotide-RNA + H(+)</text>
        <dbReference type="Rhea" id="RHEA:11828"/>
        <dbReference type="Rhea" id="RHEA-COMP:10464"/>
        <dbReference type="Rhea" id="RHEA-COMP:17353"/>
        <dbReference type="ChEBI" id="CHEBI:15377"/>
        <dbReference type="ChEBI" id="CHEBI:15378"/>
        <dbReference type="ChEBI" id="CHEBI:83064"/>
        <dbReference type="ChEBI" id="CHEBI:173113"/>
        <dbReference type="EC" id="3.1.4.58"/>
    </reaction>
</comment>
<dbReference type="GO" id="GO:0008664">
    <property type="term" value="F:RNA 2',3'-cyclic 3'-phosphodiesterase activity"/>
    <property type="evidence" value="ECO:0007669"/>
    <property type="project" value="UniProtKB-EC"/>
</dbReference>
<evidence type="ECO:0000256" key="2">
    <source>
        <dbReference type="HAMAP-Rule" id="MF_01940"/>
    </source>
</evidence>
<feature type="short sequence motif" description="HXTX 2" evidence="2">
    <location>
        <begin position="139"/>
        <end position="142"/>
    </location>
</feature>
<evidence type="ECO:0000313" key="4">
    <source>
        <dbReference type="EMBL" id="OGG02292.1"/>
    </source>
</evidence>
<dbReference type="GO" id="GO:0004113">
    <property type="term" value="F:2',3'-cyclic-nucleotide 3'-phosphodiesterase activity"/>
    <property type="evidence" value="ECO:0007669"/>
    <property type="project" value="InterPro"/>
</dbReference>
<dbReference type="InterPro" id="IPR014051">
    <property type="entry name" value="Phosphoesterase_HXTX"/>
</dbReference>
<dbReference type="PANTHER" id="PTHR35561:SF1">
    <property type="entry name" value="RNA 2',3'-CYCLIC PHOSPHODIESTERASE"/>
    <property type="match status" value="1"/>
</dbReference>
<keyword evidence="4" id="KW-0436">Ligase</keyword>
<feature type="short sequence motif" description="HXTX 1" evidence="2">
    <location>
        <begin position="46"/>
        <end position="49"/>
    </location>
</feature>